<dbReference type="Pfam" id="PF13814">
    <property type="entry name" value="Replic_Relax"/>
    <property type="match status" value="1"/>
</dbReference>
<sequence>MAAWTYALTQSGGSVLEWDAAEPQGFFLYQVRPDASGTFALDGRSLRFWLEHDQGTEAAGIVADKFRRYATEMFPGPQGRQVLLLTLTRPGRLANLHKLQTESGLLDALAVLRPLPSLEDRTEVP</sequence>
<dbReference type="InterPro" id="IPR025855">
    <property type="entry name" value="Replic_Relax"/>
</dbReference>
<keyword evidence="2" id="KW-1185">Reference proteome</keyword>
<proteinExistence type="predicted"/>
<evidence type="ECO:0000313" key="1">
    <source>
        <dbReference type="EMBL" id="MFC4335550.1"/>
    </source>
</evidence>
<dbReference type="EMBL" id="JBHSDK010000014">
    <property type="protein sequence ID" value="MFC4335550.1"/>
    <property type="molecule type" value="Genomic_DNA"/>
</dbReference>
<gene>
    <name evidence="1" type="ORF">ACFPET_10105</name>
</gene>
<organism evidence="1 2">
    <name type="scientific">Salininema proteolyticum</name>
    <dbReference type="NCBI Taxonomy" id="1607685"/>
    <lineage>
        <taxon>Bacteria</taxon>
        <taxon>Bacillati</taxon>
        <taxon>Actinomycetota</taxon>
        <taxon>Actinomycetes</taxon>
        <taxon>Glycomycetales</taxon>
        <taxon>Glycomycetaceae</taxon>
        <taxon>Salininema</taxon>
    </lineage>
</organism>
<name>A0ABV8TXP1_9ACTN</name>
<reference evidence="2" key="1">
    <citation type="journal article" date="2019" name="Int. J. Syst. Evol. Microbiol.">
        <title>The Global Catalogue of Microorganisms (GCM) 10K type strain sequencing project: providing services to taxonomists for standard genome sequencing and annotation.</title>
        <authorList>
            <consortium name="The Broad Institute Genomics Platform"/>
            <consortium name="The Broad Institute Genome Sequencing Center for Infectious Disease"/>
            <person name="Wu L."/>
            <person name="Ma J."/>
        </authorList>
    </citation>
    <scope>NUCLEOTIDE SEQUENCE [LARGE SCALE GENOMIC DNA]</scope>
    <source>
        <strain evidence="2">IBRC-M 10908</strain>
    </source>
</reference>
<dbReference type="RefSeq" id="WP_380620530.1">
    <property type="nucleotide sequence ID" value="NZ_JBHSDK010000014.1"/>
</dbReference>
<protein>
    <submittedName>
        <fullName evidence="1">Replication-relaxation family protein</fullName>
    </submittedName>
</protein>
<dbReference type="Proteomes" id="UP001595823">
    <property type="component" value="Unassembled WGS sequence"/>
</dbReference>
<comment type="caution">
    <text evidence="1">The sequence shown here is derived from an EMBL/GenBank/DDBJ whole genome shotgun (WGS) entry which is preliminary data.</text>
</comment>
<accession>A0ABV8TXP1</accession>
<evidence type="ECO:0000313" key="2">
    <source>
        <dbReference type="Proteomes" id="UP001595823"/>
    </source>
</evidence>